<accession>A0A2P6NZF7</accession>
<comment type="caution">
    <text evidence="3">The sequence shown here is derived from an EMBL/GenBank/DDBJ whole genome shotgun (WGS) entry which is preliminary data.</text>
</comment>
<keyword evidence="4" id="KW-1185">Reference proteome</keyword>
<dbReference type="PROSITE" id="PS51335">
    <property type="entry name" value="ELMO"/>
    <property type="match status" value="1"/>
</dbReference>
<dbReference type="InterPro" id="IPR006816">
    <property type="entry name" value="ELMO_dom"/>
</dbReference>
<evidence type="ECO:0000259" key="2">
    <source>
        <dbReference type="PROSITE" id="PS51335"/>
    </source>
</evidence>
<protein>
    <submittedName>
        <fullName evidence="3">Engulfment and cell motility ELM family protein</fullName>
    </submittedName>
</protein>
<reference evidence="3 4" key="1">
    <citation type="journal article" date="2018" name="Genome Biol. Evol.">
        <title>Multiple Roots of Fruiting Body Formation in Amoebozoa.</title>
        <authorList>
            <person name="Hillmann F."/>
            <person name="Forbes G."/>
            <person name="Novohradska S."/>
            <person name="Ferling I."/>
            <person name="Riege K."/>
            <person name="Groth M."/>
            <person name="Westermann M."/>
            <person name="Marz M."/>
            <person name="Spaller T."/>
            <person name="Winckler T."/>
            <person name="Schaap P."/>
            <person name="Glockner G."/>
        </authorList>
    </citation>
    <scope>NUCLEOTIDE SEQUENCE [LARGE SCALE GENOMIC DNA]</scope>
    <source>
        <strain evidence="3 4">Jena</strain>
    </source>
</reference>
<dbReference type="AlphaFoldDB" id="A0A2P6NZF7"/>
<keyword evidence="1" id="KW-0175">Coiled coil</keyword>
<dbReference type="InParanoid" id="A0A2P6NZF7"/>
<dbReference type="Proteomes" id="UP000241769">
    <property type="component" value="Unassembled WGS sequence"/>
</dbReference>
<dbReference type="Pfam" id="PF04727">
    <property type="entry name" value="ELMO_CED12"/>
    <property type="match status" value="2"/>
</dbReference>
<feature type="coiled-coil region" evidence="1">
    <location>
        <begin position="242"/>
        <end position="269"/>
    </location>
</feature>
<name>A0A2P6NZF7_9EUKA</name>
<feature type="domain" description="ELMO" evidence="2">
    <location>
        <begin position="280"/>
        <end position="445"/>
    </location>
</feature>
<evidence type="ECO:0000256" key="1">
    <source>
        <dbReference type="SAM" id="Coils"/>
    </source>
</evidence>
<dbReference type="FunCoup" id="A0A2P6NZF7">
    <property type="interactions" value="185"/>
</dbReference>
<evidence type="ECO:0000313" key="3">
    <source>
        <dbReference type="EMBL" id="PRP89334.1"/>
    </source>
</evidence>
<dbReference type="EMBL" id="MDYQ01000004">
    <property type="protein sequence ID" value="PRP89334.1"/>
    <property type="molecule type" value="Genomic_DNA"/>
</dbReference>
<dbReference type="PANTHER" id="PTHR12771">
    <property type="entry name" value="ENGULFMENT AND CELL MOTILITY"/>
    <property type="match status" value="1"/>
</dbReference>
<gene>
    <name evidence="3" type="ORF">PROFUN_02208</name>
</gene>
<dbReference type="OrthoDB" id="67155at2759"/>
<dbReference type="InterPro" id="IPR050868">
    <property type="entry name" value="ELMO_domain-containing"/>
</dbReference>
<organism evidence="3 4">
    <name type="scientific">Planoprotostelium fungivorum</name>
    <dbReference type="NCBI Taxonomy" id="1890364"/>
    <lineage>
        <taxon>Eukaryota</taxon>
        <taxon>Amoebozoa</taxon>
        <taxon>Evosea</taxon>
        <taxon>Variosea</taxon>
        <taxon>Cavosteliida</taxon>
        <taxon>Cavosteliaceae</taxon>
        <taxon>Planoprotostelium</taxon>
    </lineage>
</organism>
<proteinExistence type="predicted"/>
<evidence type="ECO:0000313" key="4">
    <source>
        <dbReference type="Proteomes" id="UP000241769"/>
    </source>
</evidence>
<dbReference type="PANTHER" id="PTHR12771:SF51">
    <property type="entry name" value="LD01482P"/>
    <property type="match status" value="1"/>
</dbReference>
<sequence>MFGLRSSVSCLHRRTSYDIVTRSNSALGQMSFYLRVTSRRLVARERSSCCTANRECRFKSAFKNCSVDLLPKKQRDPTQPLGRGLICCVFFGAASFPKQQIDAQDDHDSSCAGHTPTSLCRDHLYNDDTSPVVKLDLLFSDSSVRISSRFVSKYSFIFLCDCILRLKKKIFNRLTGTSELARITSKVGRRWQMFADIDFHLRKESQQDISLRVSSPDFDVQSVAIEIIKKEVVSPHSIAAAQVKVEDRLAEALEEMKRLNKIIHDARERTQVPFDPTNEEHETKLEQLWERLRGGVRREGGRISRDWGDIGFQGKDPATDFRGMGDYHVFVIVSQIVSGILGLDHLCYFAENHTETAQGILKVSNTMGSEFPFAVTGINLTKLILDLAEAGKLNYALFRSDLKLEEIYCQIFQQFARYYASQKPENVMGFHPIFQRFKTRLDVSLFARMI</sequence>